<evidence type="ECO:0000256" key="1">
    <source>
        <dbReference type="SAM" id="MobiDB-lite"/>
    </source>
</evidence>
<organism evidence="2 3">
    <name type="scientific">Panicum virgatum</name>
    <name type="common">Blackwell switchgrass</name>
    <dbReference type="NCBI Taxonomy" id="38727"/>
    <lineage>
        <taxon>Eukaryota</taxon>
        <taxon>Viridiplantae</taxon>
        <taxon>Streptophyta</taxon>
        <taxon>Embryophyta</taxon>
        <taxon>Tracheophyta</taxon>
        <taxon>Spermatophyta</taxon>
        <taxon>Magnoliopsida</taxon>
        <taxon>Liliopsida</taxon>
        <taxon>Poales</taxon>
        <taxon>Poaceae</taxon>
        <taxon>PACMAD clade</taxon>
        <taxon>Panicoideae</taxon>
        <taxon>Panicodae</taxon>
        <taxon>Paniceae</taxon>
        <taxon>Panicinae</taxon>
        <taxon>Panicum</taxon>
        <taxon>Panicum sect. Hiantes</taxon>
    </lineage>
</organism>
<dbReference type="OrthoDB" id="654380at2759"/>
<sequence length="246" mass="27473">MYKKIIQAHGQFCLCDKFVASYLMPGLCIYWDHAFPVQPALQLQLVRKSAHLPAATDYLSHCCQCTTAATKYLAIHYQCHGLLLAPTSLGDFCFLLAKMTKKSGYGRATCDAHHDQSKITGEANQQKKHGQSNSSSGYQTPATAKRKTWRKYLTFLSMFHNKMKHKKSDTKAPTGLKQRRKNPKRSPSPVLQECSNLVRVIQRTAADCFAAAAGGGDEDELPCYMQLDQVSYGVKREAFGPIYLVT</sequence>
<gene>
    <name evidence="2" type="ORF">PVAP13_9KG270626</name>
</gene>
<feature type="region of interest" description="Disordered" evidence="1">
    <location>
        <begin position="120"/>
        <end position="144"/>
    </location>
</feature>
<dbReference type="AlphaFoldDB" id="A0A8T0NM81"/>
<evidence type="ECO:0000313" key="3">
    <source>
        <dbReference type="Proteomes" id="UP000823388"/>
    </source>
</evidence>
<keyword evidence="3" id="KW-1185">Reference proteome</keyword>
<comment type="caution">
    <text evidence="2">The sequence shown here is derived from an EMBL/GenBank/DDBJ whole genome shotgun (WGS) entry which is preliminary data.</text>
</comment>
<accession>A0A8T0NM81</accession>
<feature type="compositionally biased region" description="Polar residues" evidence="1">
    <location>
        <begin position="131"/>
        <end position="142"/>
    </location>
</feature>
<reference evidence="2" key="1">
    <citation type="submission" date="2020-05" db="EMBL/GenBank/DDBJ databases">
        <title>WGS assembly of Panicum virgatum.</title>
        <authorList>
            <person name="Lovell J.T."/>
            <person name="Jenkins J."/>
            <person name="Shu S."/>
            <person name="Juenger T.E."/>
            <person name="Schmutz J."/>
        </authorList>
    </citation>
    <scope>NUCLEOTIDE SEQUENCE</scope>
    <source>
        <strain evidence="2">AP13</strain>
    </source>
</reference>
<feature type="region of interest" description="Disordered" evidence="1">
    <location>
        <begin position="163"/>
        <end position="190"/>
    </location>
</feature>
<dbReference type="Proteomes" id="UP000823388">
    <property type="component" value="Chromosome 9K"/>
</dbReference>
<name>A0A8T0NM81_PANVG</name>
<dbReference type="EMBL" id="CM029053">
    <property type="protein sequence ID" value="KAG2549389.1"/>
    <property type="molecule type" value="Genomic_DNA"/>
</dbReference>
<proteinExistence type="predicted"/>
<protein>
    <submittedName>
        <fullName evidence="2">Uncharacterized protein</fullName>
    </submittedName>
</protein>
<evidence type="ECO:0000313" key="2">
    <source>
        <dbReference type="EMBL" id="KAG2549389.1"/>
    </source>
</evidence>